<organism evidence="1 2">
    <name type="scientific">Mycobacterium ulcerans str. Harvey</name>
    <dbReference type="NCBI Taxonomy" id="1299332"/>
    <lineage>
        <taxon>Bacteria</taxon>
        <taxon>Bacillati</taxon>
        <taxon>Actinomycetota</taxon>
        <taxon>Actinomycetes</taxon>
        <taxon>Mycobacteriales</taxon>
        <taxon>Mycobacteriaceae</taxon>
        <taxon>Mycobacterium</taxon>
        <taxon>Mycobacterium ulcerans group</taxon>
    </lineage>
</organism>
<keyword evidence="1" id="KW-0436">Ligase</keyword>
<keyword evidence="2" id="KW-1185">Reference proteome</keyword>
<name>A0ABN0R9Z4_MYCUL</name>
<dbReference type="EMBL" id="JAOL01000026">
    <property type="protein sequence ID" value="EUA93998.1"/>
    <property type="molecule type" value="Genomic_DNA"/>
</dbReference>
<comment type="caution">
    <text evidence="1">The sequence shown here is derived from an EMBL/GenBank/DDBJ whole genome shotgun (WGS) entry which is preliminary data.</text>
</comment>
<sequence>MSDGADEPIVTPSVTAFCDLETWDSCALDLSGSSGSLFVSFATRLAQLMGRVRVTDGAVTIIMPVSERTNDDTRANAVTAITFDLDPDRARTDLQFIRNETNKACPR</sequence>
<evidence type="ECO:0000313" key="1">
    <source>
        <dbReference type="EMBL" id="EUA93998.1"/>
    </source>
</evidence>
<evidence type="ECO:0000313" key="2">
    <source>
        <dbReference type="Proteomes" id="UP000020681"/>
    </source>
</evidence>
<dbReference type="GO" id="GO:0016874">
    <property type="term" value="F:ligase activity"/>
    <property type="evidence" value="ECO:0007669"/>
    <property type="project" value="UniProtKB-KW"/>
</dbReference>
<gene>
    <name evidence="1" type="ORF">I551_8727</name>
</gene>
<proteinExistence type="predicted"/>
<dbReference type="Proteomes" id="UP000020681">
    <property type="component" value="Unassembled WGS sequence"/>
</dbReference>
<reference evidence="1 2" key="1">
    <citation type="submission" date="2014-01" db="EMBL/GenBank/DDBJ databases">
        <authorList>
            <person name="Dobos K."/>
            <person name="Lenaerts A."/>
            <person name="Ordway D."/>
            <person name="DeGroote M.A."/>
            <person name="Parker T."/>
            <person name="Sizemore C."/>
            <person name="Tallon L.J."/>
            <person name="Sadzewicz L.K."/>
            <person name="Sengamalay N."/>
            <person name="Fraser C.M."/>
            <person name="Hine E."/>
            <person name="Shefchek K.A."/>
            <person name="Das S.P."/>
            <person name="Tettelin H."/>
        </authorList>
    </citation>
    <scope>NUCLEOTIDE SEQUENCE [LARGE SCALE GENOMIC DNA]</scope>
    <source>
        <strain evidence="1 2">Harvey</strain>
    </source>
</reference>
<protein>
    <submittedName>
        <fullName evidence="1">Fatty acyl-AMP ligase and polyketide synthase</fullName>
    </submittedName>
</protein>
<accession>A0ABN0R9Z4</accession>